<dbReference type="PANTHER" id="PTHR34072:SF52">
    <property type="entry name" value="RIBONUCLEASE H"/>
    <property type="match status" value="1"/>
</dbReference>
<dbReference type="PANTHER" id="PTHR34072">
    <property type="entry name" value="ENZYMATIC POLYPROTEIN-RELATED"/>
    <property type="match status" value="1"/>
</dbReference>
<comment type="caution">
    <text evidence="2">The sequence shown here is derived from an EMBL/GenBank/DDBJ whole genome shotgun (WGS) entry which is preliminary data.</text>
</comment>
<dbReference type="Gene3D" id="3.30.70.270">
    <property type="match status" value="1"/>
</dbReference>
<evidence type="ECO:0000313" key="2">
    <source>
        <dbReference type="EMBL" id="GFA04942.1"/>
    </source>
</evidence>
<dbReference type="SUPFAM" id="SSF56672">
    <property type="entry name" value="DNA/RNA polymerases"/>
    <property type="match status" value="1"/>
</dbReference>
<dbReference type="EMBL" id="BKCJ010361137">
    <property type="protein sequence ID" value="GFA04942.1"/>
    <property type="molecule type" value="Genomic_DNA"/>
</dbReference>
<keyword evidence="2" id="KW-0695">RNA-directed DNA polymerase</keyword>
<proteinExistence type="predicted"/>
<feature type="coiled-coil region" evidence="1">
    <location>
        <begin position="260"/>
        <end position="287"/>
    </location>
</feature>
<evidence type="ECO:0000256" key="1">
    <source>
        <dbReference type="SAM" id="Coils"/>
    </source>
</evidence>
<dbReference type="GO" id="GO:0003964">
    <property type="term" value="F:RNA-directed DNA polymerase activity"/>
    <property type="evidence" value="ECO:0007669"/>
    <property type="project" value="UniProtKB-KW"/>
</dbReference>
<sequence length="298" mass="34418">IDDILIYSKMKEEHEIHLGLILDLLKKQKLYAKFSMCEFWLQEVQFVGHVVNSDGIHVDLGKIEAVKDWEALKSPMKVHSFLGLAGNYRQFNDKLCNSPVLALPDGLEDIMIELFSDYDYEIRYHPGKANVVADALSKKERIKPRRVRAINMAIRSSIKKIDARCIRDTFGYEYVRLTTLQTDGESWCTIQILKDTLKACVIDFEISWDIHLPLAEFSGVVRFGKKEKLAPSVHDTFHVSNLKKFLAGPTLHVPLEEIHVDAKLNFMEELEENLEREIKKLKRSRIFIVKIGYRANDS</sequence>
<gene>
    <name evidence="2" type="ORF">Tci_576914</name>
</gene>
<name>A0A699J1V2_TANCI</name>
<organism evidence="2">
    <name type="scientific">Tanacetum cinerariifolium</name>
    <name type="common">Dalmatian daisy</name>
    <name type="synonym">Chrysanthemum cinerariifolium</name>
    <dbReference type="NCBI Taxonomy" id="118510"/>
    <lineage>
        <taxon>Eukaryota</taxon>
        <taxon>Viridiplantae</taxon>
        <taxon>Streptophyta</taxon>
        <taxon>Embryophyta</taxon>
        <taxon>Tracheophyta</taxon>
        <taxon>Spermatophyta</taxon>
        <taxon>Magnoliopsida</taxon>
        <taxon>eudicotyledons</taxon>
        <taxon>Gunneridae</taxon>
        <taxon>Pentapetalae</taxon>
        <taxon>asterids</taxon>
        <taxon>campanulids</taxon>
        <taxon>Asterales</taxon>
        <taxon>Asteraceae</taxon>
        <taxon>Asteroideae</taxon>
        <taxon>Anthemideae</taxon>
        <taxon>Anthemidinae</taxon>
        <taxon>Tanacetum</taxon>
    </lineage>
</organism>
<reference evidence="2" key="1">
    <citation type="journal article" date="2019" name="Sci. Rep.">
        <title>Draft genome of Tanacetum cinerariifolium, the natural source of mosquito coil.</title>
        <authorList>
            <person name="Yamashiro T."/>
            <person name="Shiraishi A."/>
            <person name="Satake H."/>
            <person name="Nakayama K."/>
        </authorList>
    </citation>
    <scope>NUCLEOTIDE SEQUENCE</scope>
</reference>
<dbReference type="InterPro" id="IPR043502">
    <property type="entry name" value="DNA/RNA_pol_sf"/>
</dbReference>
<protein>
    <submittedName>
        <fullName evidence="2">Putative reverse transcriptase domain-containing protein</fullName>
    </submittedName>
</protein>
<keyword evidence="2" id="KW-0808">Transferase</keyword>
<keyword evidence="2" id="KW-0548">Nucleotidyltransferase</keyword>
<feature type="non-terminal residue" evidence="2">
    <location>
        <position position="1"/>
    </location>
</feature>
<accession>A0A699J1V2</accession>
<keyword evidence="1" id="KW-0175">Coiled coil</keyword>
<dbReference type="InterPro" id="IPR043128">
    <property type="entry name" value="Rev_trsase/Diguanyl_cyclase"/>
</dbReference>
<dbReference type="AlphaFoldDB" id="A0A699J1V2"/>